<dbReference type="AlphaFoldDB" id="A0A8H8DEY1"/>
<dbReference type="GO" id="GO:0005576">
    <property type="term" value="C:extracellular region"/>
    <property type="evidence" value="ECO:0007669"/>
    <property type="project" value="TreeGrafter"/>
</dbReference>
<keyword evidence="8" id="KW-0624">Polysaccharide degradation</keyword>
<evidence type="ECO:0000256" key="4">
    <source>
        <dbReference type="ARBA" id="ARBA00022801"/>
    </source>
</evidence>
<evidence type="ECO:0000256" key="1">
    <source>
        <dbReference type="ARBA" id="ARBA00000822"/>
    </source>
</evidence>
<dbReference type="OrthoDB" id="76388at2759"/>
<gene>
    <name evidence="11" type="ORF">BJ554DRAFT_4857</name>
</gene>
<dbReference type="EMBL" id="JAEFCI010013016">
    <property type="protein sequence ID" value="KAG5455646.1"/>
    <property type="molecule type" value="Genomic_DNA"/>
</dbReference>
<organism evidence="11 12">
    <name type="scientific">Olpidium bornovanus</name>
    <dbReference type="NCBI Taxonomy" id="278681"/>
    <lineage>
        <taxon>Eukaryota</taxon>
        <taxon>Fungi</taxon>
        <taxon>Fungi incertae sedis</taxon>
        <taxon>Olpidiomycota</taxon>
        <taxon>Olpidiomycotina</taxon>
        <taxon>Olpidiomycetes</taxon>
        <taxon>Olpidiales</taxon>
        <taxon>Olpidiaceae</taxon>
        <taxon>Olpidium</taxon>
    </lineage>
</organism>
<dbReference type="InterPro" id="IPR017853">
    <property type="entry name" value="GH"/>
</dbReference>
<proteinExistence type="inferred from homology"/>
<feature type="compositionally biased region" description="Pro residues" evidence="9">
    <location>
        <begin position="337"/>
        <end position="346"/>
    </location>
</feature>
<dbReference type="GO" id="GO:0006032">
    <property type="term" value="P:chitin catabolic process"/>
    <property type="evidence" value="ECO:0007669"/>
    <property type="project" value="UniProtKB-KW"/>
</dbReference>
<comment type="caution">
    <text evidence="11">The sequence shown here is derived from an EMBL/GenBank/DDBJ whole genome shotgun (WGS) entry which is preliminary data.</text>
</comment>
<feature type="region of interest" description="Disordered" evidence="9">
    <location>
        <begin position="253"/>
        <end position="370"/>
    </location>
</feature>
<dbReference type="InterPro" id="IPR011583">
    <property type="entry name" value="Chitinase_II/V-like_cat"/>
</dbReference>
<keyword evidence="4 11" id="KW-0378">Hydrolase</keyword>
<dbReference type="InterPro" id="IPR029070">
    <property type="entry name" value="Chitinase_insertion_sf"/>
</dbReference>
<evidence type="ECO:0000256" key="8">
    <source>
        <dbReference type="ARBA" id="ARBA00023326"/>
    </source>
</evidence>
<comment type="catalytic activity">
    <reaction evidence="1">
        <text>Random endo-hydrolysis of N-acetyl-beta-D-glucosaminide (1-&gt;4)-beta-linkages in chitin and chitodextrins.</text>
        <dbReference type="EC" id="3.2.1.14"/>
    </reaction>
</comment>
<dbReference type="Gene3D" id="3.20.20.80">
    <property type="entry name" value="Glycosidases"/>
    <property type="match status" value="1"/>
</dbReference>
<evidence type="ECO:0000256" key="7">
    <source>
        <dbReference type="ARBA" id="ARBA00023295"/>
    </source>
</evidence>
<evidence type="ECO:0000256" key="9">
    <source>
        <dbReference type="SAM" id="MobiDB-lite"/>
    </source>
</evidence>
<dbReference type="GO" id="GO:0008061">
    <property type="term" value="F:chitin binding"/>
    <property type="evidence" value="ECO:0007669"/>
    <property type="project" value="InterPro"/>
</dbReference>
<sequence length="415" mass="43859">MQIRAQPRQGLTKTKTSGFDRIPKQDAENFLSLLRELRSGMDNYATSIGEQLPQSRFLVSCCLAGTMNRLEVLDLAKLGQVVDELHLMSYDFNGSWSKVAGHHANLFGGEINGDAAVNHILSRGVPPAKVILGVPMYGRAFCNTGGLGQPFQGIGEANQEKKSWEAGVWDYSALPLEGAEEHLDAQSVGAYSYDRSKRHLVSYDSPASVSAKADYVVRRGLGGMFFWELSGDKCSSKFPERSLLAAAHEGLGGRRGGVDGSPNHLNYPTSVYDNIRQGNQNAGAGARPLCAPGGPPRGAQLGQPPGPPAAPNAHCPPPPAPGWFVGPQGRGHSGGPHAPPAPPLPPRVDAGAPAGARGDSQLAGNAPFPASVRVPLPPFEPNSRPRRVIVAAEVVFDGSGGYTVKSLPSVEYDRA</sequence>
<dbReference type="Proteomes" id="UP000673691">
    <property type="component" value="Unassembled WGS sequence"/>
</dbReference>
<evidence type="ECO:0000256" key="5">
    <source>
        <dbReference type="ARBA" id="ARBA00023024"/>
    </source>
</evidence>
<evidence type="ECO:0000256" key="3">
    <source>
        <dbReference type="ARBA" id="ARBA00012729"/>
    </source>
</evidence>
<keyword evidence="6" id="KW-0119">Carbohydrate metabolism</keyword>
<dbReference type="EC" id="3.2.1.14" evidence="3"/>
<dbReference type="InterPro" id="IPR001223">
    <property type="entry name" value="Glyco_hydro18_cat"/>
</dbReference>
<dbReference type="InterPro" id="IPR050314">
    <property type="entry name" value="Glycosyl_Hydrlase_18"/>
</dbReference>
<keyword evidence="7" id="KW-0326">Glycosidase</keyword>
<feature type="compositionally biased region" description="Polar residues" evidence="9">
    <location>
        <begin position="263"/>
        <end position="282"/>
    </location>
</feature>
<evidence type="ECO:0000256" key="2">
    <source>
        <dbReference type="ARBA" id="ARBA00008682"/>
    </source>
</evidence>
<dbReference type="SUPFAM" id="SSF54556">
    <property type="entry name" value="Chitinase insertion domain"/>
    <property type="match status" value="1"/>
</dbReference>
<keyword evidence="5" id="KW-0146">Chitin degradation</keyword>
<feature type="domain" description="GH18" evidence="10">
    <location>
        <begin position="1"/>
        <end position="254"/>
    </location>
</feature>
<feature type="compositionally biased region" description="Pro residues" evidence="9">
    <location>
        <begin position="304"/>
        <end position="321"/>
    </location>
</feature>
<dbReference type="PROSITE" id="PS51910">
    <property type="entry name" value="GH18_2"/>
    <property type="match status" value="1"/>
</dbReference>
<evidence type="ECO:0000313" key="12">
    <source>
        <dbReference type="Proteomes" id="UP000673691"/>
    </source>
</evidence>
<dbReference type="PANTHER" id="PTHR11177:SF317">
    <property type="entry name" value="CHITINASE 12-RELATED"/>
    <property type="match status" value="1"/>
</dbReference>
<name>A0A8H8DEY1_9FUNG</name>
<evidence type="ECO:0000313" key="11">
    <source>
        <dbReference type="EMBL" id="KAG5455646.1"/>
    </source>
</evidence>
<accession>A0A8H8DEY1</accession>
<dbReference type="SUPFAM" id="SSF51445">
    <property type="entry name" value="(Trans)glycosidases"/>
    <property type="match status" value="1"/>
</dbReference>
<dbReference type="GO" id="GO:0000272">
    <property type="term" value="P:polysaccharide catabolic process"/>
    <property type="evidence" value="ECO:0007669"/>
    <property type="project" value="UniProtKB-KW"/>
</dbReference>
<dbReference type="PANTHER" id="PTHR11177">
    <property type="entry name" value="CHITINASE"/>
    <property type="match status" value="1"/>
</dbReference>
<dbReference type="Pfam" id="PF00704">
    <property type="entry name" value="Glyco_hydro_18"/>
    <property type="match status" value="1"/>
</dbReference>
<dbReference type="Gene3D" id="3.10.50.10">
    <property type="match status" value="1"/>
</dbReference>
<evidence type="ECO:0000256" key="6">
    <source>
        <dbReference type="ARBA" id="ARBA00023277"/>
    </source>
</evidence>
<reference evidence="11 12" key="1">
    <citation type="journal article" name="Sci. Rep.">
        <title>Genome-scale phylogenetic analyses confirm Olpidium as the closest living zoosporic fungus to the non-flagellated, terrestrial fungi.</title>
        <authorList>
            <person name="Chang Y."/>
            <person name="Rochon D."/>
            <person name="Sekimoto S."/>
            <person name="Wang Y."/>
            <person name="Chovatia M."/>
            <person name="Sandor L."/>
            <person name="Salamov A."/>
            <person name="Grigoriev I.V."/>
            <person name="Stajich J.E."/>
            <person name="Spatafora J.W."/>
        </authorList>
    </citation>
    <scope>NUCLEOTIDE SEQUENCE [LARGE SCALE GENOMIC DNA]</scope>
    <source>
        <strain evidence="11">S191</strain>
    </source>
</reference>
<dbReference type="GO" id="GO:0008843">
    <property type="term" value="F:endochitinase activity"/>
    <property type="evidence" value="ECO:0007669"/>
    <property type="project" value="UniProtKB-EC"/>
</dbReference>
<dbReference type="SMART" id="SM00636">
    <property type="entry name" value="Glyco_18"/>
    <property type="match status" value="1"/>
</dbReference>
<protein>
    <recommendedName>
        <fullName evidence="3">chitinase</fullName>
        <ecNumber evidence="3">3.2.1.14</ecNumber>
    </recommendedName>
</protein>
<evidence type="ECO:0000259" key="10">
    <source>
        <dbReference type="PROSITE" id="PS51910"/>
    </source>
</evidence>
<dbReference type="FunFam" id="3.10.50.10:FF:000005">
    <property type="entry name" value="Endochitinase B1"/>
    <property type="match status" value="1"/>
</dbReference>
<comment type="similarity">
    <text evidence="2">Belongs to the glycosyl hydrolase 18 family. Chitinase class V subfamily.</text>
</comment>
<keyword evidence="12" id="KW-1185">Reference proteome</keyword>